<dbReference type="RefSeq" id="WP_223906929.1">
    <property type="nucleotide sequence ID" value="NZ_AP024238.1"/>
</dbReference>
<sequence length="421" mass="47194">MSQFEINLREAIYSLSDALDLVGVTHIHHGKRVAFMAAEVGKWLQWPRLQLDDLFQAAILHDCGVSKTAVHAKLAQLEWEEEGEHCLIGANLLASCALLRHLAPIVRHHHTHWTDLKDLDLPQTVKLSANGIYLVDRVDILTLKYVTGGIDILLGKDEIRQQVLARRGSWFCPELVDAFMELSESEAFWFMLESDHVNGYVATWLAQTTKQPMAFEDLSSLMHIFSSIVDAKSSFTKEHSDGVASLARYLGEQMQLEEDRCDMLELAGLLHDIGKLRVPDELLEKPGPLTAKEKYILSRHSFDTYNILCNIKGLERIALWAAQHHERVNGTGYPYHSGSSALSLEARIIAVADVFQALAQRRPYREALAQEDIIGILQQQVANGRLDPDVVACVASNLQSCWQEAMRVMPNSEPAATSHFG</sequence>
<dbReference type="InterPro" id="IPR037522">
    <property type="entry name" value="HD_GYP_dom"/>
</dbReference>
<keyword evidence="4" id="KW-1185">Reference proteome</keyword>
<dbReference type="InterPro" id="IPR006674">
    <property type="entry name" value="HD_domain"/>
</dbReference>
<dbReference type="PANTHER" id="PTHR43155">
    <property type="entry name" value="CYCLIC DI-GMP PHOSPHODIESTERASE PA4108-RELATED"/>
    <property type="match status" value="1"/>
</dbReference>
<evidence type="ECO:0000313" key="3">
    <source>
        <dbReference type="EMBL" id="BCO25367.1"/>
    </source>
</evidence>
<dbReference type="SMART" id="SM00471">
    <property type="entry name" value="HDc"/>
    <property type="match status" value="2"/>
</dbReference>
<dbReference type="Gene3D" id="1.10.3210.10">
    <property type="entry name" value="Hypothetical protein af1432"/>
    <property type="match status" value="2"/>
</dbReference>
<protein>
    <submittedName>
        <fullName evidence="3">3'3'-cGAMP-specific phosphodiesterase 1</fullName>
    </submittedName>
</protein>
<dbReference type="Proteomes" id="UP000824366">
    <property type="component" value="Chromosome"/>
</dbReference>
<evidence type="ECO:0000259" key="1">
    <source>
        <dbReference type="PROSITE" id="PS51831"/>
    </source>
</evidence>
<name>A0ABN6D057_9BURK</name>
<gene>
    <name evidence="3" type="ORF">MIZ03_0227</name>
</gene>
<accession>A0ABN6D057</accession>
<feature type="domain" description="HD" evidence="1">
    <location>
        <begin position="236"/>
        <end position="358"/>
    </location>
</feature>
<dbReference type="EMBL" id="AP024238">
    <property type="protein sequence ID" value="BCO25367.1"/>
    <property type="molecule type" value="Genomic_DNA"/>
</dbReference>
<dbReference type="PANTHER" id="PTHR43155:SF1">
    <property type="entry name" value="3'3'-CGAMP-SPECIFIC PHOSPHODIESTERASE 1"/>
    <property type="match status" value="1"/>
</dbReference>
<evidence type="ECO:0000259" key="2">
    <source>
        <dbReference type="PROSITE" id="PS51832"/>
    </source>
</evidence>
<dbReference type="PROSITE" id="PS51831">
    <property type="entry name" value="HD"/>
    <property type="match status" value="1"/>
</dbReference>
<organism evidence="3 4">
    <name type="scientific">Rhodoferax lithotrophicus</name>
    <dbReference type="NCBI Taxonomy" id="2798804"/>
    <lineage>
        <taxon>Bacteria</taxon>
        <taxon>Pseudomonadati</taxon>
        <taxon>Pseudomonadota</taxon>
        <taxon>Betaproteobacteria</taxon>
        <taxon>Burkholderiales</taxon>
        <taxon>Comamonadaceae</taxon>
        <taxon>Rhodoferax</taxon>
    </lineage>
</organism>
<reference evidence="3 4" key="1">
    <citation type="journal article" date="2021" name="Microbiol. Spectr.">
        <title>A Single Bacterium Capable of Oxidation and Reduction of Iron at Circumneutral pH.</title>
        <authorList>
            <person name="Kato S."/>
            <person name="Ohkuma M."/>
        </authorList>
    </citation>
    <scope>NUCLEOTIDE SEQUENCE [LARGE SCALE GENOMIC DNA]</scope>
    <source>
        <strain evidence="3 4">MIZ03</strain>
    </source>
</reference>
<dbReference type="Pfam" id="PF01966">
    <property type="entry name" value="HD"/>
    <property type="match status" value="1"/>
</dbReference>
<dbReference type="InterPro" id="IPR003607">
    <property type="entry name" value="HD/PDEase_dom"/>
</dbReference>
<evidence type="ECO:0000313" key="4">
    <source>
        <dbReference type="Proteomes" id="UP000824366"/>
    </source>
</evidence>
<dbReference type="Pfam" id="PF13487">
    <property type="entry name" value="HD_5"/>
    <property type="match status" value="1"/>
</dbReference>
<dbReference type="PROSITE" id="PS51832">
    <property type="entry name" value="HD_GYP"/>
    <property type="match status" value="1"/>
</dbReference>
<feature type="domain" description="HD-GYP" evidence="2">
    <location>
        <begin position="214"/>
        <end position="410"/>
    </location>
</feature>
<dbReference type="SUPFAM" id="SSF109604">
    <property type="entry name" value="HD-domain/PDEase-like"/>
    <property type="match status" value="2"/>
</dbReference>
<proteinExistence type="predicted"/>
<dbReference type="CDD" id="cd00077">
    <property type="entry name" value="HDc"/>
    <property type="match status" value="2"/>
</dbReference>